<keyword evidence="4" id="KW-0028">Amino-acid biosynthesis</keyword>
<dbReference type="AlphaFoldDB" id="U5KMY0"/>
<keyword evidence="7" id="KW-0100">Branched-chain amino acid biosynthesis</keyword>
<dbReference type="EC" id="2.6.1.42" evidence="9"/>
<dbReference type="PANTHER" id="PTHR11825">
    <property type="entry name" value="SUBGROUP IIII AMINOTRANSFERASE"/>
    <property type="match status" value="1"/>
</dbReference>
<evidence type="ECO:0000256" key="2">
    <source>
        <dbReference type="ARBA" id="ARBA00009320"/>
    </source>
</evidence>
<proteinExistence type="inferred from homology"/>
<dbReference type="GO" id="GO:0008652">
    <property type="term" value="P:amino acid biosynthetic process"/>
    <property type="evidence" value="ECO:0007669"/>
    <property type="project" value="UniProtKB-KW"/>
</dbReference>
<evidence type="ECO:0000256" key="6">
    <source>
        <dbReference type="ARBA" id="ARBA00022898"/>
    </source>
</evidence>
<dbReference type="Gene3D" id="3.30.470.10">
    <property type="match status" value="1"/>
</dbReference>
<accession>U5KMY0</accession>
<dbReference type="PIRSF" id="PIRSF006468">
    <property type="entry name" value="BCAT1"/>
    <property type="match status" value="1"/>
</dbReference>
<dbReference type="InterPro" id="IPR005786">
    <property type="entry name" value="B_amino_transII"/>
</dbReference>
<dbReference type="Gene3D" id="3.20.10.10">
    <property type="entry name" value="D-amino Acid Aminotransferase, subunit A, domain 2"/>
    <property type="match status" value="1"/>
</dbReference>
<dbReference type="InterPro" id="IPR043132">
    <property type="entry name" value="BCAT-like_C"/>
</dbReference>
<comment type="cofactor">
    <cofactor evidence="1">
        <name>pyridoxal 5'-phosphate</name>
        <dbReference type="ChEBI" id="CHEBI:597326"/>
    </cofactor>
</comment>
<dbReference type="PANTHER" id="PTHR11825:SF44">
    <property type="entry name" value="BRANCHED-CHAIN-AMINO-ACID AMINOTRANSFERASE"/>
    <property type="match status" value="1"/>
</dbReference>
<keyword evidence="6" id="KW-0663">Pyridoxal phosphate</keyword>
<dbReference type="GO" id="GO:0009082">
    <property type="term" value="P:branched-chain amino acid biosynthetic process"/>
    <property type="evidence" value="ECO:0007669"/>
    <property type="project" value="UniProtKB-KW"/>
</dbReference>
<dbReference type="InterPro" id="IPR036038">
    <property type="entry name" value="Aminotransferase-like"/>
</dbReference>
<organism evidence="9">
    <name type="scientific">Strigomonas oncopelti</name>
    <name type="common">Parasitic flagellate</name>
    <name type="synonym">Crithidia oncopelti</name>
    <dbReference type="NCBI Taxonomy" id="5657"/>
    <lineage>
        <taxon>Eukaryota</taxon>
        <taxon>Discoba</taxon>
        <taxon>Euglenozoa</taxon>
        <taxon>Kinetoplastea</taxon>
        <taxon>Metakinetoplastina</taxon>
        <taxon>Trypanosomatida</taxon>
        <taxon>Trypanosomatidae</taxon>
        <taxon>Strigomonadinae</taxon>
        <taxon>Strigomonas</taxon>
    </lineage>
</organism>
<evidence type="ECO:0000256" key="5">
    <source>
        <dbReference type="ARBA" id="ARBA00022679"/>
    </source>
</evidence>
<dbReference type="InterPro" id="IPR001544">
    <property type="entry name" value="Aminotrans_IV"/>
</dbReference>
<keyword evidence="3 9" id="KW-0032">Aminotransferase</keyword>
<dbReference type="EMBL" id="KC545104">
    <property type="protein sequence ID" value="AGT02634.1"/>
    <property type="molecule type" value="Genomic_DNA"/>
</dbReference>
<dbReference type="Pfam" id="PF01063">
    <property type="entry name" value="Aminotran_4"/>
    <property type="match status" value="1"/>
</dbReference>
<evidence type="ECO:0000256" key="1">
    <source>
        <dbReference type="ARBA" id="ARBA00001933"/>
    </source>
</evidence>
<comment type="similarity">
    <text evidence="2">Belongs to the class-IV pyridoxal-phosphate-dependent aminotransferase family.</text>
</comment>
<reference evidence="9" key="1">
    <citation type="submission" date="2013-01" db="EMBL/GenBank/DDBJ databases">
        <title>Genomic Cooperation Between Trypanosomatids and Their Bacterial Endosymbionts in the Synthesis of Essential Amino Acids Heavily Influenced by Multiple Lateral Gene Transfer Events.</title>
        <authorList>
            <person name="Alves J.M.P."/>
            <person name="Klein C."/>
            <person name="Maia da Silva F."/>
            <person name="Costa Martins A.G."/>
            <person name="Serrano M.G."/>
            <person name="Buck G.A."/>
            <person name="Vasconcelos A.T.R."/>
            <person name="France-Sagot M."/>
            <person name="Teixeira M.M.G."/>
            <person name="Motta M.C.M."/>
            <person name="Camargo E.P."/>
        </authorList>
    </citation>
    <scope>NUCLEOTIDE SEQUENCE</scope>
</reference>
<dbReference type="GO" id="GO:0004084">
    <property type="term" value="F:branched-chain-amino-acid transaminase activity"/>
    <property type="evidence" value="ECO:0007669"/>
    <property type="project" value="UniProtKB-EC"/>
</dbReference>
<name>U5KMY0_STROO</name>
<protein>
    <submittedName>
        <fullName evidence="9">Branched-chain-amino-acid transaminase</fullName>
        <ecNumber evidence="9">2.6.1.42</ecNumber>
    </submittedName>
</protein>
<dbReference type="InterPro" id="IPR043131">
    <property type="entry name" value="BCAT-like_N"/>
</dbReference>
<feature type="modified residue" description="N6-(pyridoxal phosphate)lysine" evidence="8">
    <location>
        <position position="226"/>
    </location>
</feature>
<dbReference type="CDD" id="cd01557">
    <property type="entry name" value="BCAT_beta_family"/>
    <property type="match status" value="1"/>
</dbReference>
<evidence type="ECO:0000313" key="9">
    <source>
        <dbReference type="EMBL" id="AGT02634.1"/>
    </source>
</evidence>
<evidence type="ECO:0000256" key="3">
    <source>
        <dbReference type="ARBA" id="ARBA00022576"/>
    </source>
</evidence>
<keyword evidence="5 9" id="KW-0808">Transferase</keyword>
<dbReference type="InterPro" id="IPR033939">
    <property type="entry name" value="BCAT_family"/>
</dbReference>
<evidence type="ECO:0000256" key="7">
    <source>
        <dbReference type="ARBA" id="ARBA00023304"/>
    </source>
</evidence>
<evidence type="ECO:0000256" key="8">
    <source>
        <dbReference type="PIRSR" id="PIRSR006468-1"/>
    </source>
</evidence>
<sequence>MPAEVASFKAADLKKQLVADLPPMPQIDGVPFGTHCTPHMLVIDFADGKWQTPEIKPYADFSLPPNTLVLHYALACFEGMKAYADAADIERVAAGETLTRQRVRLFRPDKNIQRLQRSMARLCFPSFDQDEFQQLLDEYVRTEASYVPKKEGYSLYLRPTAMATDTTLAPIQAKRVRLFVIASPVGPLWAPPPGAAPSSSFLLRPVKLLVEEADRRAWPGGTGGSKLSANYAGPMKSQQRAEDAGYNQVLWLGPNREVQEVGAMNFLVLWRNKATNELELVTAPLDGTVLPGVTRDSILALARGWGINVKEENYYVEDMIAAIAEGRMVECFGCGTAAIVTSVGLLSYKGEEHVVPCPTEADGSLTHRCLRAILDIQYGRAEHEWSRPLDA</sequence>
<dbReference type="SUPFAM" id="SSF56752">
    <property type="entry name" value="D-aminoacid aminotransferase-like PLP-dependent enzymes"/>
    <property type="match status" value="1"/>
</dbReference>
<evidence type="ECO:0000256" key="4">
    <source>
        <dbReference type="ARBA" id="ARBA00022605"/>
    </source>
</evidence>